<feature type="compositionally biased region" description="Low complexity" evidence="1">
    <location>
        <begin position="102"/>
        <end position="119"/>
    </location>
</feature>
<feature type="compositionally biased region" description="Low complexity" evidence="1">
    <location>
        <begin position="51"/>
        <end position="65"/>
    </location>
</feature>
<feature type="transmembrane region" description="Helical" evidence="2">
    <location>
        <begin position="491"/>
        <end position="511"/>
    </location>
</feature>
<reference evidence="3" key="1">
    <citation type="journal article" date="2023" name="PhytoFront">
        <title>Draft Genome Resources of Seven Strains of Tilletia horrida, Causal Agent of Kernel Smut of Rice.</title>
        <authorList>
            <person name="Khanal S."/>
            <person name="Antony Babu S."/>
            <person name="Zhou X.G."/>
        </authorList>
    </citation>
    <scope>NUCLEOTIDE SEQUENCE</scope>
    <source>
        <strain evidence="3">TX3</strain>
    </source>
</reference>
<feature type="compositionally biased region" description="Polar residues" evidence="1">
    <location>
        <begin position="83"/>
        <end position="94"/>
    </location>
</feature>
<keyword evidence="2" id="KW-1133">Transmembrane helix</keyword>
<feature type="transmembrane region" description="Helical" evidence="2">
    <location>
        <begin position="685"/>
        <end position="705"/>
    </location>
</feature>
<accession>A0AAN6G707</accession>
<feature type="compositionally biased region" description="Polar residues" evidence="1">
    <location>
        <begin position="263"/>
        <end position="274"/>
    </location>
</feature>
<feature type="transmembrane region" description="Helical" evidence="2">
    <location>
        <begin position="567"/>
        <end position="588"/>
    </location>
</feature>
<feature type="compositionally biased region" description="Low complexity" evidence="1">
    <location>
        <begin position="1"/>
        <end position="16"/>
    </location>
</feature>
<dbReference type="Proteomes" id="UP001176521">
    <property type="component" value="Unassembled WGS sequence"/>
</dbReference>
<evidence type="ECO:0000313" key="4">
    <source>
        <dbReference type="Proteomes" id="UP001176521"/>
    </source>
</evidence>
<evidence type="ECO:0000313" key="3">
    <source>
        <dbReference type="EMBL" id="KAK0524061.1"/>
    </source>
</evidence>
<keyword evidence="2" id="KW-0472">Membrane</keyword>
<feature type="region of interest" description="Disordered" evidence="1">
    <location>
        <begin position="261"/>
        <end position="313"/>
    </location>
</feature>
<sequence length="1392" mass="155922">MNRGPAAQGPGAARSPRIQELVGRFEQAATSSTASTRARPSATLEQERRASVPLPVPASASAAARRASRKNERPNRPAPGQAAQATSPRPSASWTPAPSPGPVSSQAPSSSPARRAQPGLPDATGTSAGRMKTLTHGPTPTNTNTNTTTNNAKTTAVPASSVFARAAAPLHLPALDRYLAAEGMFSPPTFTDTRCCAGKEEAALFGWDAPSSPSARKKRRVQSGWEIAGDQIRSSNLDDLRPKVDDKHSIELTPTSRIAALKSSLTNKSSSGTPENDEDDSSTLDRRPLLLASQSFGSSQTESTGVPSQISSASHPVTRLDMFPPLMLLKSHTLDELKSNAVGPRAPPGGFLAAFPPVQSLLGTLTDLIIGVEGSSFAAGILRLETLRDFAQLLQNNSSWSLAATGSPSPNTMGGSLRKFLFHTLPSILALDFVSILGRAQIFMVVWMLVGGLMLWRFWVITRSYDHNRYVDGFDSRPSAYTAPARGTKTAYTLLVFGLTTAYIPLTKLAVDTLVWNSDFWVYNPLANMASTDDLPSDLPSLGDADHYRQPLDFCYTTTMRKDKFNFAWLLLPLAVGTILLFTIWLPVRMIQVLRRLVPHVSEHNELGLKRTPEEMDLEYQRLLAKDKSPLTFMINGYRRQWAFYKPVYILCFKLSNVLIISVLTRNNCLWRFQHTKTMLLIQQGILIGWMSTLLGVHILIKPFVDMISNRSEMVSRIGYVLTAILGLLVALNVNGSTVYRSTILYIVQGFSYTFNFYFTLAGTGIFEHAVKRAQKRLDFSLDIFSPALDMEKHVRRRIWEETFSTILLAAPSYRMPVNQLVAFATSDVDKWPPYLLNFQNSAAERHVENIKLIRELGTTVYREVVQMERGHVARRWRTAIVECQTHFTGPDAYWRPIRPPFPDGVSSFFGKAFVVPFPPTLIFRYDQGNSNTVQLTTLEELEAFVRQNQDHAVQQARRLRLALRALAGQRVYCPYVKTEDVFKNTGMFGRRPKRHNYSVAVPITYLDGVLRVAHRDPSTAPGAYNFSSGFEVTIEYEDGLREDAEGSARVKEEVTVSGSAAFELFDDFRSSDGFTKLLHDNEVLIKSRLPVIDKLMRAYRAKYLDEARRKRAVMSYAFAVDIFSNHRLRKHELNQAFKLSSCSEVVRELPQRFPACIASLYERLDQVHRTEVHRWWWLFWDDLWRRNSQDIAALRKHRVHFNPAFPTSIAYQPLPRRDLELFLAKYGLWVNKGSGGFIHNGTLNSIYFYLDELVFGHGVSCLRKQAIKLGIDGGNGPLQAHGIDSLNLVDQSAGTGGGTDYERSDIIDRRAKRWEMLMSGRPALSRRTRMWNGLLEWLNLHPLKVDGKRQGLYLYLELKDGRYELPGEDALRDTIEIESTGSRQDPHAGRR</sequence>
<feature type="region of interest" description="Disordered" evidence="1">
    <location>
        <begin position="1"/>
        <end position="152"/>
    </location>
</feature>
<feature type="compositionally biased region" description="Polar residues" evidence="1">
    <location>
        <begin position="292"/>
        <end position="313"/>
    </location>
</feature>
<comment type="caution">
    <text evidence="3">The sequence shown here is derived from an EMBL/GenBank/DDBJ whole genome shotgun (WGS) entry which is preliminary data.</text>
</comment>
<dbReference type="EMBL" id="JAPDMQ010000472">
    <property type="protein sequence ID" value="KAK0524061.1"/>
    <property type="molecule type" value="Genomic_DNA"/>
</dbReference>
<evidence type="ECO:0000256" key="1">
    <source>
        <dbReference type="SAM" id="MobiDB-lite"/>
    </source>
</evidence>
<keyword evidence="2" id="KW-0812">Transmembrane</keyword>
<name>A0AAN6G707_9BASI</name>
<gene>
    <name evidence="3" type="ORF">OC842_005951</name>
</gene>
<keyword evidence="4" id="KW-1185">Reference proteome</keyword>
<proteinExistence type="predicted"/>
<feature type="compositionally biased region" description="Low complexity" evidence="1">
    <location>
        <begin position="28"/>
        <end position="43"/>
    </location>
</feature>
<feature type="transmembrane region" description="Helical" evidence="2">
    <location>
        <begin position="442"/>
        <end position="460"/>
    </location>
</feature>
<feature type="transmembrane region" description="Helical" evidence="2">
    <location>
        <begin position="648"/>
        <end position="665"/>
    </location>
</feature>
<protein>
    <submittedName>
        <fullName evidence="3">Uncharacterized protein</fullName>
    </submittedName>
</protein>
<evidence type="ECO:0000256" key="2">
    <source>
        <dbReference type="SAM" id="Phobius"/>
    </source>
</evidence>
<feature type="compositionally biased region" description="Low complexity" evidence="1">
    <location>
        <begin position="138"/>
        <end position="152"/>
    </location>
</feature>
<organism evidence="3 4">
    <name type="scientific">Tilletia horrida</name>
    <dbReference type="NCBI Taxonomy" id="155126"/>
    <lineage>
        <taxon>Eukaryota</taxon>
        <taxon>Fungi</taxon>
        <taxon>Dikarya</taxon>
        <taxon>Basidiomycota</taxon>
        <taxon>Ustilaginomycotina</taxon>
        <taxon>Exobasidiomycetes</taxon>
        <taxon>Tilletiales</taxon>
        <taxon>Tilletiaceae</taxon>
        <taxon>Tilletia</taxon>
    </lineage>
</organism>
<feature type="transmembrane region" description="Helical" evidence="2">
    <location>
        <begin position="717"/>
        <end position="734"/>
    </location>
</feature>